<dbReference type="EMBL" id="JAAMAY010000024">
    <property type="protein sequence ID" value="NTC29240.1"/>
    <property type="molecule type" value="Genomic_DNA"/>
</dbReference>
<gene>
    <name evidence="1" type="ORF">G6M46_13855</name>
</gene>
<accession>A0AA44F5Q8</accession>
<evidence type="ECO:0000313" key="2">
    <source>
        <dbReference type="Proteomes" id="UP000702952"/>
    </source>
</evidence>
<dbReference type="Proteomes" id="UP000702952">
    <property type="component" value="Unassembled WGS sequence"/>
</dbReference>
<name>A0AA44F5Q8_AGRTU</name>
<dbReference type="RefSeq" id="WP_065659407.1">
    <property type="nucleotide sequence ID" value="NZ_CP123840.1"/>
</dbReference>
<reference evidence="1" key="1">
    <citation type="journal article" date="2020" name="Science">
        <title>Unexpected conservation and global transmission of agrobacterial virulence plasmids.</title>
        <authorList>
            <person name="Weisberg A.J."/>
            <person name="Davis E.W. 2nd"/>
            <person name="Tabima J."/>
            <person name="Belcher M.S."/>
            <person name="Miller M."/>
            <person name="Kuo C.H."/>
            <person name="Loper J.E."/>
            <person name="Grunwald N.J."/>
            <person name="Putnam M.L."/>
            <person name="Chang J.H."/>
        </authorList>
    </citation>
    <scope>NUCLEOTIDE SEQUENCE</scope>
    <source>
        <strain evidence="1">17-1853-1a</strain>
    </source>
</reference>
<evidence type="ECO:0000313" key="1">
    <source>
        <dbReference type="EMBL" id="NTC29240.1"/>
    </source>
</evidence>
<proteinExistence type="predicted"/>
<sequence length="85" mass="9455">MINAEGIKEFLRDTHNEGALDLGVDGKLLEGFLRIFAGEQEAIQAVAFASYLDEDEQAALLPLAQITPESASHYHAWLRRIEKSN</sequence>
<dbReference type="AlphaFoldDB" id="A0AA44F5Q8"/>
<comment type="caution">
    <text evidence="1">The sequence shown here is derived from an EMBL/GenBank/DDBJ whole genome shotgun (WGS) entry which is preliminary data.</text>
</comment>
<organism evidence="1 2">
    <name type="scientific">Agrobacterium tumefaciens</name>
    <dbReference type="NCBI Taxonomy" id="358"/>
    <lineage>
        <taxon>Bacteria</taxon>
        <taxon>Pseudomonadati</taxon>
        <taxon>Pseudomonadota</taxon>
        <taxon>Alphaproteobacteria</taxon>
        <taxon>Hyphomicrobiales</taxon>
        <taxon>Rhizobiaceae</taxon>
        <taxon>Rhizobium/Agrobacterium group</taxon>
        <taxon>Agrobacterium</taxon>
        <taxon>Agrobacterium tumefaciens complex</taxon>
    </lineage>
</organism>
<protein>
    <submittedName>
        <fullName evidence="1">Uncharacterized protein</fullName>
    </submittedName>
</protein>